<comment type="similarity">
    <text evidence="8 9">Belongs to the TrpA family.</text>
</comment>
<dbReference type="PANTHER" id="PTHR43406">
    <property type="entry name" value="TRYPTOPHAN SYNTHASE, ALPHA CHAIN"/>
    <property type="match status" value="1"/>
</dbReference>
<evidence type="ECO:0000256" key="6">
    <source>
        <dbReference type="ARBA" id="ARBA00023239"/>
    </source>
</evidence>
<protein>
    <recommendedName>
        <fullName evidence="8">Tryptophan synthase alpha chain</fullName>
        <ecNumber evidence="8">4.2.1.20</ecNumber>
    </recommendedName>
</protein>
<dbReference type="CDD" id="cd04724">
    <property type="entry name" value="Tryptophan_synthase_alpha"/>
    <property type="match status" value="1"/>
</dbReference>
<name>A0ABU7H259_9SPHI</name>
<keyword evidence="5 8" id="KW-0057">Aromatic amino acid biosynthesis</keyword>
<comment type="catalytic activity">
    <reaction evidence="7 8">
        <text>(1S,2R)-1-C-(indol-3-yl)glycerol 3-phosphate + L-serine = D-glyceraldehyde 3-phosphate + L-tryptophan + H2O</text>
        <dbReference type="Rhea" id="RHEA:10532"/>
        <dbReference type="ChEBI" id="CHEBI:15377"/>
        <dbReference type="ChEBI" id="CHEBI:33384"/>
        <dbReference type="ChEBI" id="CHEBI:57912"/>
        <dbReference type="ChEBI" id="CHEBI:58866"/>
        <dbReference type="ChEBI" id="CHEBI:59776"/>
        <dbReference type="EC" id="4.2.1.20"/>
    </reaction>
</comment>
<dbReference type="InterPro" id="IPR002028">
    <property type="entry name" value="Trp_synthase_suA"/>
</dbReference>
<evidence type="ECO:0000256" key="4">
    <source>
        <dbReference type="ARBA" id="ARBA00022822"/>
    </source>
</evidence>
<dbReference type="Proteomes" id="UP001337681">
    <property type="component" value="Unassembled WGS sequence"/>
</dbReference>
<dbReference type="InterPro" id="IPR013785">
    <property type="entry name" value="Aldolase_TIM"/>
</dbReference>
<evidence type="ECO:0000256" key="3">
    <source>
        <dbReference type="ARBA" id="ARBA00022605"/>
    </source>
</evidence>
<gene>
    <name evidence="8 10" type="primary">trpA</name>
    <name evidence="10" type="ORF">VRU49_08240</name>
</gene>
<dbReference type="SUPFAM" id="SSF51366">
    <property type="entry name" value="Ribulose-phoshate binding barrel"/>
    <property type="match status" value="1"/>
</dbReference>
<sequence length="258" mass="28845">MENRIRRTLANKSEKLISIYFTAGYPNLNDTIGIAENLQNAGADLIEIGIPFSDPSADGPVIQAANKVALDNGMSLKLLFTQLKDLRKRVDIPVLLMGYLNPVMQFGIEEFCKSCAEVGIDGCILPDLPLAEYKNEYESYFKHYNLEIIWLITPQTTEERIRAYDENSNSFLYALSSSSTTGNTADSFSEDSINYFNKLKMLNLKNPFFIGFGISNKNTLKQAFDYAKGAIIGTAFIKSLNNANGLNKTDEFINLLKK</sequence>
<feature type="active site" description="Proton acceptor" evidence="8">
    <location>
        <position position="58"/>
    </location>
</feature>
<comment type="function">
    <text evidence="8">The alpha subunit is responsible for the aldol cleavage of indoleglycerol phosphate to indole and glyceraldehyde 3-phosphate.</text>
</comment>
<evidence type="ECO:0000256" key="5">
    <source>
        <dbReference type="ARBA" id="ARBA00023141"/>
    </source>
</evidence>
<dbReference type="EMBL" id="JAZDQU010000002">
    <property type="protein sequence ID" value="MEE1885402.1"/>
    <property type="molecule type" value="Genomic_DNA"/>
</dbReference>
<comment type="subunit">
    <text evidence="2 8">Tetramer of two alpha and two beta chains.</text>
</comment>
<dbReference type="EC" id="4.2.1.20" evidence="8"/>
<dbReference type="Pfam" id="PF00290">
    <property type="entry name" value="Trp_syntA"/>
    <property type="match status" value="1"/>
</dbReference>
<evidence type="ECO:0000256" key="7">
    <source>
        <dbReference type="ARBA" id="ARBA00049047"/>
    </source>
</evidence>
<evidence type="ECO:0000256" key="2">
    <source>
        <dbReference type="ARBA" id="ARBA00011270"/>
    </source>
</evidence>
<evidence type="ECO:0000313" key="10">
    <source>
        <dbReference type="EMBL" id="MEE1885402.1"/>
    </source>
</evidence>
<dbReference type="RefSeq" id="WP_330146299.1">
    <property type="nucleotide sequence ID" value="NZ_JAZDQU010000002.1"/>
</dbReference>
<comment type="caution">
    <text evidence="10">The sequence shown here is derived from an EMBL/GenBank/DDBJ whole genome shotgun (WGS) entry which is preliminary data.</text>
</comment>
<dbReference type="HAMAP" id="MF_00131">
    <property type="entry name" value="Trp_synth_alpha"/>
    <property type="match status" value="1"/>
</dbReference>
<keyword evidence="3 8" id="KW-0028">Amino-acid biosynthesis</keyword>
<feature type="active site" description="Proton acceptor" evidence="8">
    <location>
        <position position="47"/>
    </location>
</feature>
<evidence type="ECO:0000256" key="1">
    <source>
        <dbReference type="ARBA" id="ARBA00004733"/>
    </source>
</evidence>
<dbReference type="NCBIfam" id="TIGR00262">
    <property type="entry name" value="trpA"/>
    <property type="match status" value="1"/>
</dbReference>
<dbReference type="InterPro" id="IPR011060">
    <property type="entry name" value="RibuloseP-bd_barrel"/>
</dbReference>
<evidence type="ECO:0000256" key="8">
    <source>
        <dbReference type="HAMAP-Rule" id="MF_00131"/>
    </source>
</evidence>
<proteinExistence type="inferred from homology"/>
<organism evidence="10 11">
    <name type="scientific">Pedobacter flavus</name>
    <dbReference type="NCBI Taxonomy" id="3113906"/>
    <lineage>
        <taxon>Bacteria</taxon>
        <taxon>Pseudomonadati</taxon>
        <taxon>Bacteroidota</taxon>
        <taxon>Sphingobacteriia</taxon>
        <taxon>Sphingobacteriales</taxon>
        <taxon>Sphingobacteriaceae</taxon>
        <taxon>Pedobacter</taxon>
    </lineage>
</organism>
<dbReference type="PANTHER" id="PTHR43406:SF1">
    <property type="entry name" value="TRYPTOPHAN SYNTHASE ALPHA CHAIN, CHLOROPLASTIC"/>
    <property type="match status" value="1"/>
</dbReference>
<comment type="pathway">
    <text evidence="1 8">Amino-acid biosynthesis; L-tryptophan biosynthesis; L-tryptophan from chorismate: step 5/5.</text>
</comment>
<dbReference type="Gene3D" id="3.20.20.70">
    <property type="entry name" value="Aldolase class I"/>
    <property type="match status" value="1"/>
</dbReference>
<reference evidence="10 11" key="1">
    <citation type="submission" date="2024-01" db="EMBL/GenBank/DDBJ databases">
        <title>Pedobacter sp. nov., isolated from oil-contaminated soil.</title>
        <authorList>
            <person name="Le N.T.T."/>
        </authorList>
    </citation>
    <scope>NUCLEOTIDE SEQUENCE [LARGE SCALE GENOMIC DNA]</scope>
    <source>
        <strain evidence="10 11">VNH31</strain>
    </source>
</reference>
<evidence type="ECO:0000256" key="9">
    <source>
        <dbReference type="RuleBase" id="RU003662"/>
    </source>
</evidence>
<accession>A0ABU7H259</accession>
<dbReference type="GO" id="GO:0004834">
    <property type="term" value="F:tryptophan synthase activity"/>
    <property type="evidence" value="ECO:0007669"/>
    <property type="project" value="UniProtKB-EC"/>
</dbReference>
<keyword evidence="4 8" id="KW-0822">Tryptophan biosynthesis</keyword>
<evidence type="ECO:0000313" key="11">
    <source>
        <dbReference type="Proteomes" id="UP001337681"/>
    </source>
</evidence>
<keyword evidence="6 8" id="KW-0456">Lyase</keyword>
<keyword evidence="11" id="KW-1185">Reference proteome</keyword>